<dbReference type="PANTHER" id="PTHR48014:SF24">
    <property type="entry name" value="PROTEIN KINASE SUPERFAMILY PROTEIN"/>
    <property type="match status" value="1"/>
</dbReference>
<dbReference type="SMART" id="SM00220">
    <property type="entry name" value="S_TKc"/>
    <property type="match status" value="1"/>
</dbReference>
<dbReference type="PROSITE" id="PS00107">
    <property type="entry name" value="PROTEIN_KINASE_ATP"/>
    <property type="match status" value="1"/>
</dbReference>
<dbReference type="AlphaFoldDB" id="A0A7J6VRF8"/>
<keyword evidence="5 6" id="KW-0067">ATP-binding</keyword>
<dbReference type="InterPro" id="IPR017441">
    <property type="entry name" value="Protein_kinase_ATP_BS"/>
</dbReference>
<dbReference type="PROSITE" id="PS00108">
    <property type="entry name" value="PROTEIN_KINASE_ST"/>
    <property type="match status" value="1"/>
</dbReference>
<dbReference type="PROSITE" id="PS50011">
    <property type="entry name" value="PROTEIN_KINASE_DOM"/>
    <property type="match status" value="1"/>
</dbReference>
<evidence type="ECO:0000256" key="5">
    <source>
        <dbReference type="ARBA" id="ARBA00022840"/>
    </source>
</evidence>
<dbReference type="InterPro" id="IPR011009">
    <property type="entry name" value="Kinase-like_dom_sf"/>
</dbReference>
<dbReference type="GO" id="GO:0043539">
    <property type="term" value="F:protein serine/threonine kinase activator activity"/>
    <property type="evidence" value="ECO:0007669"/>
    <property type="project" value="InterPro"/>
</dbReference>
<evidence type="ECO:0000256" key="7">
    <source>
        <dbReference type="RuleBase" id="RU000304"/>
    </source>
</evidence>
<dbReference type="InterPro" id="IPR000719">
    <property type="entry name" value="Prot_kinase_dom"/>
</dbReference>
<comment type="caution">
    <text evidence="9">The sequence shown here is derived from an EMBL/GenBank/DDBJ whole genome shotgun (WGS) entry which is preliminary data.</text>
</comment>
<keyword evidence="7" id="KW-0723">Serine/threonine-protein kinase</keyword>
<dbReference type="GO" id="GO:0005524">
    <property type="term" value="F:ATP binding"/>
    <property type="evidence" value="ECO:0007669"/>
    <property type="project" value="UniProtKB-UniRule"/>
</dbReference>
<evidence type="ECO:0000313" key="9">
    <source>
        <dbReference type="EMBL" id="KAF5187664.1"/>
    </source>
</evidence>
<dbReference type="Proteomes" id="UP000554482">
    <property type="component" value="Unassembled WGS sequence"/>
</dbReference>
<evidence type="ECO:0000256" key="6">
    <source>
        <dbReference type="PROSITE-ProRule" id="PRU10141"/>
    </source>
</evidence>
<organism evidence="9 10">
    <name type="scientific">Thalictrum thalictroides</name>
    <name type="common">Rue-anemone</name>
    <name type="synonym">Anemone thalictroides</name>
    <dbReference type="NCBI Taxonomy" id="46969"/>
    <lineage>
        <taxon>Eukaryota</taxon>
        <taxon>Viridiplantae</taxon>
        <taxon>Streptophyta</taxon>
        <taxon>Embryophyta</taxon>
        <taxon>Tracheophyta</taxon>
        <taxon>Spermatophyta</taxon>
        <taxon>Magnoliopsida</taxon>
        <taxon>Ranunculales</taxon>
        <taxon>Ranunculaceae</taxon>
        <taxon>Thalictroideae</taxon>
        <taxon>Thalictrum</taxon>
    </lineage>
</organism>
<dbReference type="FunFam" id="1.10.510.10:FF:000947">
    <property type="entry name" value="serine/threonine-protein kinase OSR1"/>
    <property type="match status" value="1"/>
</dbReference>
<comment type="similarity">
    <text evidence="1">Belongs to the protein kinase superfamily. STE Ser/Thr protein kinase family. STE20 subfamily.</text>
</comment>
<gene>
    <name evidence="9" type="ORF">FRX31_022750</name>
</gene>
<dbReference type="Gene3D" id="3.30.200.20">
    <property type="entry name" value="Phosphorylase Kinase, domain 1"/>
    <property type="match status" value="1"/>
</dbReference>
<evidence type="ECO:0000256" key="4">
    <source>
        <dbReference type="ARBA" id="ARBA00022777"/>
    </source>
</evidence>
<feature type="domain" description="Protein kinase" evidence="8">
    <location>
        <begin position="12"/>
        <end position="274"/>
    </location>
</feature>
<dbReference type="Pfam" id="PF00069">
    <property type="entry name" value="Pkinase"/>
    <property type="match status" value="1"/>
</dbReference>
<dbReference type="SUPFAM" id="SSF56112">
    <property type="entry name" value="Protein kinase-like (PK-like)"/>
    <property type="match status" value="1"/>
</dbReference>
<evidence type="ECO:0000256" key="3">
    <source>
        <dbReference type="ARBA" id="ARBA00022741"/>
    </source>
</evidence>
<keyword evidence="10" id="KW-1185">Reference proteome</keyword>
<name>A0A7J6VRF8_THATH</name>
<keyword evidence="3 6" id="KW-0547">Nucleotide-binding</keyword>
<evidence type="ECO:0000259" key="8">
    <source>
        <dbReference type="PROSITE" id="PS50011"/>
    </source>
</evidence>
<keyword evidence="4 9" id="KW-0418">Kinase</keyword>
<dbReference type="EMBL" id="JABWDY010027736">
    <property type="protein sequence ID" value="KAF5187664.1"/>
    <property type="molecule type" value="Genomic_DNA"/>
</dbReference>
<sequence>MLKKYPVGTEFYQLCEEIGRGGTATVYKAICLPFQEIVAVKVLDFEKHDHPEMIAREVHTMLLVDHPNVSKAYCSFASNRHNLWVVMPYMDAGSCHHVLKTAYRDCLIPEVIIATVLREALKGLVYLHDHGFIHRDVKAGNILLDSHGAIQLGDFGFSACLFDSGDRQPSRHTYVGTPCWMAPEVVDPSGGYDFKADIWSFGITALELAHGHAPFSNYSPAKVLFMTLQSPPPSLDRESDKRFSKSFRQMIAMCLVKDPSKRPSAKELLKHPFFKKGKSNESTLKTILKGLPGTLVDRMALLKLKEAEMIAQKKTFDEKKEEMSEKEYKRGISEWTFDIEDIKEQASLIEDFDGAIPEEDQAELKMASPNGTLVRQVKDAVSAKLMVTNGEDVCKKSEGILVQQRGRFKVTCEPVYSSPLLQRTHSLTQVVSAR</sequence>
<keyword evidence="2" id="KW-0808">Transferase</keyword>
<proteinExistence type="inferred from homology"/>
<dbReference type="OrthoDB" id="248923at2759"/>
<dbReference type="PANTHER" id="PTHR48014">
    <property type="entry name" value="SERINE/THREONINE-PROTEIN KINASE FRAY2"/>
    <property type="match status" value="1"/>
</dbReference>
<protein>
    <submittedName>
        <fullName evidence="9">Serine/threonine-protein kinase fray2</fullName>
    </submittedName>
</protein>
<accession>A0A7J6VRF8</accession>
<dbReference type="Gene3D" id="1.10.510.10">
    <property type="entry name" value="Transferase(Phosphotransferase) domain 1"/>
    <property type="match status" value="1"/>
</dbReference>
<evidence type="ECO:0000256" key="2">
    <source>
        <dbReference type="ARBA" id="ARBA00022679"/>
    </source>
</evidence>
<feature type="binding site" evidence="6">
    <location>
        <position position="41"/>
    </location>
    <ligand>
        <name>ATP</name>
        <dbReference type="ChEBI" id="CHEBI:30616"/>
    </ligand>
</feature>
<evidence type="ECO:0000313" key="10">
    <source>
        <dbReference type="Proteomes" id="UP000554482"/>
    </source>
</evidence>
<evidence type="ECO:0000256" key="1">
    <source>
        <dbReference type="ARBA" id="ARBA00008874"/>
    </source>
</evidence>
<reference evidence="9 10" key="1">
    <citation type="submission" date="2020-06" db="EMBL/GenBank/DDBJ databases">
        <title>Transcriptomic and genomic resources for Thalictrum thalictroides and T. hernandezii: Facilitating candidate gene discovery in an emerging model plant lineage.</title>
        <authorList>
            <person name="Arias T."/>
            <person name="Riano-Pachon D.M."/>
            <person name="Di Stilio V.S."/>
        </authorList>
    </citation>
    <scope>NUCLEOTIDE SEQUENCE [LARGE SCALE GENOMIC DNA]</scope>
    <source>
        <strain evidence="10">cv. WT478/WT964</strain>
        <tissue evidence="9">Leaves</tissue>
    </source>
</reference>
<dbReference type="InterPro" id="IPR047173">
    <property type="entry name" value="STRAD_A/B-like"/>
</dbReference>
<dbReference type="InterPro" id="IPR008271">
    <property type="entry name" value="Ser/Thr_kinase_AS"/>
</dbReference>
<dbReference type="GO" id="GO:0004674">
    <property type="term" value="F:protein serine/threonine kinase activity"/>
    <property type="evidence" value="ECO:0007669"/>
    <property type="project" value="UniProtKB-KW"/>
</dbReference>